<reference evidence="1" key="2">
    <citation type="submission" date="2025-09" db="UniProtKB">
        <authorList>
            <consortium name="Ensembl"/>
        </authorList>
    </citation>
    <scope>IDENTIFICATION</scope>
</reference>
<evidence type="ECO:0000313" key="1">
    <source>
        <dbReference type="Ensembl" id="ENSBOBP00000002948.1"/>
    </source>
</evidence>
<organism evidence="1 2">
    <name type="scientific">Bubo bubo</name>
    <name type="common">Eurasian eagle-owl</name>
    <name type="synonym">Strix bubo</name>
    <dbReference type="NCBI Taxonomy" id="30461"/>
    <lineage>
        <taxon>Eukaryota</taxon>
        <taxon>Metazoa</taxon>
        <taxon>Chordata</taxon>
        <taxon>Craniata</taxon>
        <taxon>Vertebrata</taxon>
        <taxon>Euteleostomi</taxon>
        <taxon>Archelosauria</taxon>
        <taxon>Archosauria</taxon>
        <taxon>Dinosauria</taxon>
        <taxon>Saurischia</taxon>
        <taxon>Theropoda</taxon>
        <taxon>Coelurosauria</taxon>
        <taxon>Aves</taxon>
        <taxon>Neognathae</taxon>
        <taxon>Neoaves</taxon>
        <taxon>Telluraves</taxon>
        <taxon>Strigiformes</taxon>
        <taxon>Strigidae</taxon>
        <taxon>Bubo</taxon>
    </lineage>
</organism>
<dbReference type="AlphaFoldDB" id="A0A8C0ECM7"/>
<dbReference type="Ensembl" id="ENSBOBT00000003029.1">
    <property type="protein sequence ID" value="ENSBOBP00000002948.1"/>
    <property type="gene ID" value="ENSBOBG00000002069.1"/>
</dbReference>
<sequence>EQHTPQPSSAVIPSLFLLFFVIEDVVSSEIHITWGKKGFCCNIKIFRKIQINHG</sequence>
<proteinExistence type="predicted"/>
<accession>A0A8C0ECM7</accession>
<reference evidence="1" key="1">
    <citation type="submission" date="2025-08" db="UniProtKB">
        <authorList>
            <consortium name="Ensembl"/>
        </authorList>
    </citation>
    <scope>IDENTIFICATION</scope>
</reference>
<name>A0A8C0ECM7_BUBBB</name>
<evidence type="ECO:0000313" key="2">
    <source>
        <dbReference type="Proteomes" id="UP000694567"/>
    </source>
</evidence>
<protein>
    <submittedName>
        <fullName evidence="1">Uncharacterized protein</fullName>
    </submittedName>
</protein>
<keyword evidence="2" id="KW-1185">Reference proteome</keyword>
<dbReference type="Proteomes" id="UP000694567">
    <property type="component" value="Unplaced"/>
</dbReference>